<accession>A0A6N1VIE7</accession>
<dbReference type="PANTHER" id="PTHR39339">
    <property type="entry name" value="SLR1444 PROTEIN"/>
    <property type="match status" value="1"/>
</dbReference>
<organism evidence="2 3">
    <name type="scientific">Oricola thermophila</name>
    <dbReference type="NCBI Taxonomy" id="2742145"/>
    <lineage>
        <taxon>Bacteria</taxon>
        <taxon>Pseudomonadati</taxon>
        <taxon>Pseudomonadota</taxon>
        <taxon>Alphaproteobacteria</taxon>
        <taxon>Hyphomicrobiales</taxon>
        <taxon>Ahrensiaceae</taxon>
        <taxon>Oricola</taxon>
    </lineage>
</organism>
<dbReference type="Proteomes" id="UP000509367">
    <property type="component" value="Chromosome"/>
</dbReference>
<proteinExistence type="predicted"/>
<dbReference type="PROSITE" id="PS51708">
    <property type="entry name" value="CHAD"/>
    <property type="match status" value="1"/>
</dbReference>
<dbReference type="KEGG" id="orm:HTY61_14050"/>
<name>A0A6N1VIE7_9HYPH</name>
<reference evidence="2 3" key="1">
    <citation type="submission" date="2020-06" db="EMBL/GenBank/DDBJ databases">
        <title>Oricola thermophila sp. nov. isolated from a tidal sediments.</title>
        <authorList>
            <person name="Kwon K.K."/>
            <person name="Yang S.-H."/>
            <person name="Park M.-J."/>
        </authorList>
    </citation>
    <scope>NUCLEOTIDE SEQUENCE [LARGE SCALE GENOMIC DNA]</scope>
    <source>
        <strain evidence="2 3">MEBiC13590</strain>
    </source>
</reference>
<keyword evidence="3" id="KW-1185">Reference proteome</keyword>
<feature type="domain" description="CHAD" evidence="1">
    <location>
        <begin position="8"/>
        <end position="287"/>
    </location>
</feature>
<dbReference type="PANTHER" id="PTHR39339:SF1">
    <property type="entry name" value="CHAD DOMAIN-CONTAINING PROTEIN"/>
    <property type="match status" value="1"/>
</dbReference>
<evidence type="ECO:0000313" key="2">
    <source>
        <dbReference type="EMBL" id="QKV19495.1"/>
    </source>
</evidence>
<protein>
    <submittedName>
        <fullName evidence="2">CHAD domain-containing protein</fullName>
    </submittedName>
</protein>
<dbReference type="InterPro" id="IPR038186">
    <property type="entry name" value="CHAD_dom_sf"/>
</dbReference>
<dbReference type="SMART" id="SM00880">
    <property type="entry name" value="CHAD"/>
    <property type="match status" value="1"/>
</dbReference>
<dbReference type="AlphaFoldDB" id="A0A6N1VIE7"/>
<gene>
    <name evidence="2" type="ORF">HTY61_14050</name>
</gene>
<evidence type="ECO:0000259" key="1">
    <source>
        <dbReference type="PROSITE" id="PS51708"/>
    </source>
</evidence>
<dbReference type="EMBL" id="CP054836">
    <property type="protein sequence ID" value="QKV19495.1"/>
    <property type="molecule type" value="Genomic_DNA"/>
</dbReference>
<evidence type="ECO:0000313" key="3">
    <source>
        <dbReference type="Proteomes" id="UP000509367"/>
    </source>
</evidence>
<dbReference type="Pfam" id="PF05235">
    <property type="entry name" value="CHAD"/>
    <property type="match status" value="1"/>
</dbReference>
<dbReference type="InterPro" id="IPR007899">
    <property type="entry name" value="CHAD_dom"/>
</dbReference>
<sequence length="302" mass="33693">MSYEIRPGRPLSGEVVRIARAQYGKAIDVLGKGKNDRYRAIHDARKRFKRLRGLFRLVRDGQRDLFDAENARLRAIAGSLSAARDATALVEAMDRLLESESSEESREALLAVRGRLAERRDRIVAEEVDLSGKVAAAIVECMKGMDALDGIDLPKGRGKAIALLAAGAAKNYARAIRAFETARKSGNQADWHDMRKRIKYHGMHVLLLRPAWPGEMAIRAKVADRAGEALGDDHDLANLCLLMAAEPEVVGGATETRLLRAAIAERSRRLHEQVRMIVKDLLRDEPKLFERRIAMLCRDADR</sequence>
<dbReference type="RefSeq" id="WP_175277387.1">
    <property type="nucleotide sequence ID" value="NZ_CP054836.1"/>
</dbReference>
<dbReference type="Gene3D" id="1.40.20.10">
    <property type="entry name" value="CHAD domain"/>
    <property type="match status" value="1"/>
</dbReference>